<dbReference type="Pfam" id="PF23023">
    <property type="entry name" value="Anti-Pycsar_Apyc1"/>
    <property type="match status" value="1"/>
</dbReference>
<dbReference type="PANTHER" id="PTHR46018:SF2">
    <property type="entry name" value="ZINC PHOSPHODIESTERASE ELAC PROTEIN 1"/>
    <property type="match status" value="1"/>
</dbReference>
<dbReference type="HAMAP" id="MF_01818">
    <property type="entry name" value="RNase_Z_BN"/>
    <property type="match status" value="1"/>
</dbReference>
<dbReference type="EMBL" id="CP136051">
    <property type="protein sequence ID" value="WOK08485.1"/>
    <property type="molecule type" value="Genomic_DNA"/>
</dbReference>
<feature type="binding site" evidence="8">
    <location>
        <position position="142"/>
    </location>
    <ligand>
        <name>Zn(2+)</name>
        <dbReference type="ChEBI" id="CHEBI:29105"/>
        <label>1</label>
        <note>catalytic</note>
    </ligand>
</feature>
<name>A0ABZ0IX25_9BACT</name>
<feature type="binding site" evidence="8">
    <location>
        <position position="66"/>
    </location>
    <ligand>
        <name>Zn(2+)</name>
        <dbReference type="ChEBI" id="CHEBI:29105"/>
        <label>2</label>
        <note>catalytic</note>
    </ligand>
</feature>
<feature type="binding site" evidence="8">
    <location>
        <position position="212"/>
    </location>
    <ligand>
        <name>Zn(2+)</name>
        <dbReference type="ChEBI" id="CHEBI:29105"/>
        <label>1</label>
        <note>catalytic</note>
    </ligand>
</feature>
<comment type="subunit">
    <text evidence="1 8">Homodimer.</text>
</comment>
<dbReference type="GO" id="GO:0042781">
    <property type="term" value="F:3'-tRNA processing endoribonuclease activity"/>
    <property type="evidence" value="ECO:0007669"/>
    <property type="project" value="UniProtKB-EC"/>
</dbReference>
<evidence type="ECO:0000313" key="9">
    <source>
        <dbReference type="EMBL" id="WOK08485.1"/>
    </source>
</evidence>
<dbReference type="Proteomes" id="UP001302349">
    <property type="component" value="Chromosome"/>
</dbReference>
<dbReference type="CDD" id="cd07717">
    <property type="entry name" value="RNaseZ_ZiPD-like_MBL-fold"/>
    <property type="match status" value="1"/>
</dbReference>
<evidence type="ECO:0000256" key="5">
    <source>
        <dbReference type="ARBA" id="ARBA00022759"/>
    </source>
</evidence>
<reference evidence="9 10" key="1">
    <citation type="journal article" date="2023" name="Microbiol. Resour. Announc.">
        <title>Complete Genome Sequence of Imperialibacter roseus strain P4T.</title>
        <authorList>
            <person name="Tizabi D.R."/>
            <person name="Bachvaroff T."/>
            <person name="Hill R.T."/>
        </authorList>
    </citation>
    <scope>NUCLEOTIDE SEQUENCE [LARGE SCALE GENOMIC DNA]</scope>
    <source>
        <strain evidence="9 10">P4T</strain>
    </source>
</reference>
<comment type="function">
    <text evidence="8">Zinc phosphodiesterase, which displays some tRNA 3'-processing endonuclease activity. Probably involved in tRNA maturation, by removing a 3'-trailer from precursor tRNA.</text>
</comment>
<dbReference type="InterPro" id="IPR036866">
    <property type="entry name" value="RibonucZ/Hydroxyglut_hydro"/>
</dbReference>
<dbReference type="Gene3D" id="3.60.15.10">
    <property type="entry name" value="Ribonuclease Z/Hydroxyacylglutathione hydrolase-like"/>
    <property type="match status" value="1"/>
</dbReference>
<keyword evidence="6 8" id="KW-0378">Hydrolase</keyword>
<feature type="binding site" evidence="8">
    <location>
        <position position="270"/>
    </location>
    <ligand>
        <name>Zn(2+)</name>
        <dbReference type="ChEBI" id="CHEBI:29105"/>
        <label>2</label>
        <note>catalytic</note>
    </ligand>
</feature>
<feature type="binding site" evidence="8">
    <location>
        <position position="212"/>
    </location>
    <ligand>
        <name>Zn(2+)</name>
        <dbReference type="ChEBI" id="CHEBI:29105"/>
        <label>2</label>
        <note>catalytic</note>
    </ligand>
</feature>
<evidence type="ECO:0000256" key="8">
    <source>
        <dbReference type="HAMAP-Rule" id="MF_01818"/>
    </source>
</evidence>
<organism evidence="9 10">
    <name type="scientific">Imperialibacter roseus</name>
    <dbReference type="NCBI Taxonomy" id="1324217"/>
    <lineage>
        <taxon>Bacteria</taxon>
        <taxon>Pseudomonadati</taxon>
        <taxon>Bacteroidota</taxon>
        <taxon>Cytophagia</taxon>
        <taxon>Cytophagales</taxon>
        <taxon>Flammeovirgaceae</taxon>
        <taxon>Imperialibacter</taxon>
    </lineage>
</organism>
<feature type="active site" description="Proton acceptor" evidence="8">
    <location>
        <position position="66"/>
    </location>
</feature>
<keyword evidence="3 8" id="KW-0540">Nuclease</keyword>
<protein>
    <recommendedName>
        <fullName evidence="8">Ribonuclease Z</fullName>
        <shortName evidence="8">RNase Z</shortName>
        <ecNumber evidence="8">3.1.26.11</ecNumber>
    </recommendedName>
    <alternativeName>
        <fullName evidence="8">tRNA 3 endonuclease</fullName>
    </alternativeName>
    <alternativeName>
        <fullName evidence="8">tRNase Z</fullName>
    </alternativeName>
</protein>
<comment type="similarity">
    <text evidence="8">Belongs to the RNase Z family.</text>
</comment>
<keyword evidence="4 8" id="KW-0479">Metal-binding</keyword>
<feature type="binding site" evidence="8">
    <location>
        <position position="62"/>
    </location>
    <ligand>
        <name>Zn(2+)</name>
        <dbReference type="ChEBI" id="CHEBI:29105"/>
        <label>1</label>
        <note>catalytic</note>
    </ligand>
</feature>
<evidence type="ECO:0000256" key="2">
    <source>
        <dbReference type="ARBA" id="ARBA00022694"/>
    </source>
</evidence>
<gene>
    <name evidence="8" type="primary">rnz</name>
    <name evidence="9" type="ORF">RT717_07520</name>
</gene>
<evidence type="ECO:0000256" key="3">
    <source>
        <dbReference type="ARBA" id="ARBA00022722"/>
    </source>
</evidence>
<accession>A0ABZ0IX25</accession>
<sequence>MSFVLKILGSNSAAPAHNRNQTSQVLVVDDEHFLIDCGEGTQLQLKKYKVKATKINHIFISHLHGDHYYGLIGLLSTMHLYGRKARLFLYGPPGLSEILSLQFKYSNTTLNFPIQFKEWVPGTSEVLLENQKITVSSFPVSHRISCSGFLFREKPKNRRIEKSLLPPNVTPTLIIKLKNGEDLLDENGNIKYKNSEVTLPPRPSYSYAYCADTKYEESLIQYIASVDMLYHEGTFLDDMRERAELTFHSTAAQAATLALKAGVGKLILGHFSTRYKELNPLLEEALTVFKESYLGIEGTDFSPA</sequence>
<dbReference type="InterPro" id="IPR013471">
    <property type="entry name" value="RNase_Z/BN"/>
</dbReference>
<dbReference type="SUPFAM" id="SSF56281">
    <property type="entry name" value="Metallo-hydrolase/oxidoreductase"/>
    <property type="match status" value="1"/>
</dbReference>
<keyword evidence="5 8" id="KW-0255">Endonuclease</keyword>
<proteinExistence type="inferred from homology"/>
<dbReference type="RefSeq" id="WP_317491124.1">
    <property type="nucleotide sequence ID" value="NZ_CP136051.1"/>
</dbReference>
<dbReference type="EC" id="3.1.26.11" evidence="8"/>
<feature type="binding site" evidence="8">
    <location>
        <position position="67"/>
    </location>
    <ligand>
        <name>Zn(2+)</name>
        <dbReference type="ChEBI" id="CHEBI:29105"/>
        <label>2</label>
        <note>catalytic</note>
    </ligand>
</feature>
<dbReference type="NCBIfam" id="NF000801">
    <property type="entry name" value="PRK00055.1-3"/>
    <property type="match status" value="1"/>
</dbReference>
<comment type="catalytic activity">
    <reaction evidence="8">
        <text>Endonucleolytic cleavage of RNA, removing extra 3' nucleotides from tRNA precursor, generating 3' termini of tRNAs. A 3'-hydroxy group is left at the tRNA terminus and a 5'-phosphoryl group is left at the trailer molecule.</text>
        <dbReference type="EC" id="3.1.26.11"/>
    </reaction>
</comment>
<dbReference type="PANTHER" id="PTHR46018">
    <property type="entry name" value="ZINC PHOSPHODIESTERASE ELAC PROTEIN 1"/>
    <property type="match status" value="1"/>
</dbReference>
<keyword evidence="10" id="KW-1185">Reference proteome</keyword>
<evidence type="ECO:0000256" key="7">
    <source>
        <dbReference type="ARBA" id="ARBA00022833"/>
    </source>
</evidence>
<comment type="cofactor">
    <cofactor evidence="8">
        <name>Zn(2+)</name>
        <dbReference type="ChEBI" id="CHEBI:29105"/>
    </cofactor>
    <text evidence="8">Binds 2 Zn(2+) ions.</text>
</comment>
<evidence type="ECO:0000256" key="1">
    <source>
        <dbReference type="ARBA" id="ARBA00011738"/>
    </source>
</evidence>
<evidence type="ECO:0000256" key="4">
    <source>
        <dbReference type="ARBA" id="ARBA00022723"/>
    </source>
</evidence>
<keyword evidence="2 8" id="KW-0819">tRNA processing</keyword>
<keyword evidence="7 8" id="KW-0862">Zinc</keyword>
<evidence type="ECO:0000313" key="10">
    <source>
        <dbReference type="Proteomes" id="UP001302349"/>
    </source>
</evidence>
<feature type="binding site" evidence="8">
    <location>
        <position position="64"/>
    </location>
    <ligand>
        <name>Zn(2+)</name>
        <dbReference type="ChEBI" id="CHEBI:29105"/>
        <label>1</label>
        <note>catalytic</note>
    </ligand>
</feature>
<evidence type="ECO:0000256" key="6">
    <source>
        <dbReference type="ARBA" id="ARBA00022801"/>
    </source>
</evidence>